<dbReference type="AlphaFoldDB" id="A0A1H0G1U7"/>
<gene>
    <name evidence="3" type="ORF">SAMN05192576_3226</name>
</gene>
<evidence type="ECO:0000259" key="2">
    <source>
        <dbReference type="Pfam" id="PF11887"/>
    </source>
</evidence>
<dbReference type="PANTHER" id="PTHR33371:SF18">
    <property type="entry name" value="MCE-FAMILY PROTEIN MCE3C"/>
    <property type="match status" value="1"/>
</dbReference>
<dbReference type="NCBIfam" id="TIGR00996">
    <property type="entry name" value="Mtu_fam_mce"/>
    <property type="match status" value="1"/>
</dbReference>
<evidence type="ECO:0000259" key="1">
    <source>
        <dbReference type="Pfam" id="PF02470"/>
    </source>
</evidence>
<dbReference type="EMBL" id="FNIC01000005">
    <property type="protein sequence ID" value="SDO00867.1"/>
    <property type="molecule type" value="Genomic_DNA"/>
</dbReference>
<sequence>MTTPRKRGPRQHRLAVPVIVVLVLAALVVAVRVIPRDTGYHAELPHAAGLRAGDAVRVAGLEVGRVTSVTAKGDTVHVDFTTSDDVELTTDTRTQVKLVSLLGKRYLELDPGEGEPLESGDTLDKAQADTTYTLERFWLDATPEVEALDLALMEKAIDTLSTDLRGRPGDLAAALDGMTEVSGIVSTRDGQLDRLLESTRAVTDLLVDQQDELVSLMTDADLVMTMVYERREALRLLLHDSRDLVVRLTSLVRDNQAGLGATLRDARKVLRVLTAHKADLDRTLELAGPAMRFFTNGTGDGPWLGVNSPYFVFPDDLICTTTRPEDCT</sequence>
<dbReference type="PANTHER" id="PTHR33371">
    <property type="entry name" value="INTERMEMBRANE PHOSPHOLIPID TRANSPORT SYSTEM BINDING PROTEIN MLAD-RELATED"/>
    <property type="match status" value="1"/>
</dbReference>
<dbReference type="InterPro" id="IPR005693">
    <property type="entry name" value="Mce"/>
</dbReference>
<keyword evidence="4" id="KW-1185">Reference proteome</keyword>
<dbReference type="InterPro" id="IPR052336">
    <property type="entry name" value="MlaD_Phospholipid_Transporter"/>
</dbReference>
<dbReference type="InterPro" id="IPR003399">
    <property type="entry name" value="Mce/MlaD"/>
</dbReference>
<protein>
    <submittedName>
        <fullName evidence="3">Phospholipid/cholesterol/gamma-HCH transport system substrate-binding protein</fullName>
    </submittedName>
</protein>
<organism evidence="3 4">
    <name type="scientific">Nocardioides szechwanensis</name>
    <dbReference type="NCBI Taxonomy" id="1005944"/>
    <lineage>
        <taxon>Bacteria</taxon>
        <taxon>Bacillati</taxon>
        <taxon>Actinomycetota</taxon>
        <taxon>Actinomycetes</taxon>
        <taxon>Propionibacteriales</taxon>
        <taxon>Nocardioidaceae</taxon>
        <taxon>Nocardioides</taxon>
    </lineage>
</organism>
<dbReference type="Pfam" id="PF11887">
    <property type="entry name" value="Mce4_CUP1"/>
    <property type="match status" value="1"/>
</dbReference>
<dbReference type="Pfam" id="PF02470">
    <property type="entry name" value="MlaD"/>
    <property type="match status" value="1"/>
</dbReference>
<accession>A0A1H0G1U7</accession>
<name>A0A1H0G1U7_9ACTN</name>
<feature type="domain" description="Mce/MlaD" evidence="1">
    <location>
        <begin position="40"/>
        <end position="112"/>
    </location>
</feature>
<evidence type="ECO:0000313" key="4">
    <source>
        <dbReference type="Proteomes" id="UP000199004"/>
    </source>
</evidence>
<dbReference type="GO" id="GO:0005576">
    <property type="term" value="C:extracellular region"/>
    <property type="evidence" value="ECO:0007669"/>
    <property type="project" value="TreeGrafter"/>
</dbReference>
<reference evidence="3 4" key="1">
    <citation type="submission" date="2016-10" db="EMBL/GenBank/DDBJ databases">
        <authorList>
            <person name="de Groot N.N."/>
        </authorList>
    </citation>
    <scope>NUCLEOTIDE SEQUENCE [LARGE SCALE GENOMIC DNA]</scope>
    <source>
        <strain evidence="3 4">CGMCC 1.11147</strain>
    </source>
</reference>
<dbReference type="STRING" id="1005944.SAMN05192576_3226"/>
<dbReference type="OrthoDB" id="5241191at2"/>
<proteinExistence type="predicted"/>
<dbReference type="RefSeq" id="WP_143016220.1">
    <property type="nucleotide sequence ID" value="NZ_BKAE01000017.1"/>
</dbReference>
<dbReference type="Proteomes" id="UP000199004">
    <property type="component" value="Unassembled WGS sequence"/>
</dbReference>
<feature type="domain" description="Mammalian cell entry C-terminal" evidence="2">
    <location>
        <begin position="114"/>
        <end position="285"/>
    </location>
</feature>
<dbReference type="InterPro" id="IPR024516">
    <property type="entry name" value="Mce_C"/>
</dbReference>
<evidence type="ECO:0000313" key="3">
    <source>
        <dbReference type="EMBL" id="SDO00867.1"/>
    </source>
</evidence>